<protein>
    <submittedName>
        <fullName evidence="5">RibD family protein</fullName>
    </submittedName>
</protein>
<keyword evidence="2" id="KW-0521">NADP</keyword>
<feature type="domain" description="Bacterial bifunctional deaminase-reductase C-terminal" evidence="4">
    <location>
        <begin position="5"/>
        <end position="214"/>
    </location>
</feature>
<evidence type="ECO:0000313" key="5">
    <source>
        <dbReference type="EMBL" id="MFC4244344.1"/>
    </source>
</evidence>
<comment type="pathway">
    <text evidence="1">Cofactor biosynthesis; riboflavin biosynthesis.</text>
</comment>
<evidence type="ECO:0000256" key="2">
    <source>
        <dbReference type="ARBA" id="ARBA00022857"/>
    </source>
</evidence>
<evidence type="ECO:0000313" key="6">
    <source>
        <dbReference type="Proteomes" id="UP001595900"/>
    </source>
</evidence>
<dbReference type="Pfam" id="PF01872">
    <property type="entry name" value="RibD_C"/>
    <property type="match status" value="1"/>
</dbReference>
<dbReference type="InterPro" id="IPR002734">
    <property type="entry name" value="RibDG_C"/>
</dbReference>
<proteinExistence type="predicted"/>
<comment type="caution">
    <text evidence="5">The sequence shown here is derived from an EMBL/GenBank/DDBJ whole genome shotgun (WGS) entry which is preliminary data.</text>
</comment>
<dbReference type="SUPFAM" id="SSF53597">
    <property type="entry name" value="Dihydrofolate reductase-like"/>
    <property type="match status" value="1"/>
</dbReference>
<dbReference type="EMBL" id="JBHSCN010000006">
    <property type="protein sequence ID" value="MFC4244344.1"/>
    <property type="molecule type" value="Genomic_DNA"/>
</dbReference>
<evidence type="ECO:0000256" key="1">
    <source>
        <dbReference type="ARBA" id="ARBA00005104"/>
    </source>
</evidence>
<dbReference type="RefSeq" id="WP_390229724.1">
    <property type="nucleotide sequence ID" value="NZ_JBHSCN010000006.1"/>
</dbReference>
<gene>
    <name evidence="5" type="ORF">ACFOYW_13270</name>
</gene>
<reference evidence="6" key="1">
    <citation type="journal article" date="2019" name="Int. J. Syst. Evol. Microbiol.">
        <title>The Global Catalogue of Microorganisms (GCM) 10K type strain sequencing project: providing services to taxonomists for standard genome sequencing and annotation.</title>
        <authorList>
            <consortium name="The Broad Institute Genomics Platform"/>
            <consortium name="The Broad Institute Genome Sequencing Center for Infectious Disease"/>
            <person name="Wu L."/>
            <person name="Ma J."/>
        </authorList>
    </citation>
    <scope>NUCLEOTIDE SEQUENCE [LARGE SCALE GENOMIC DNA]</scope>
    <source>
        <strain evidence="6">CGMCC 1.10363</strain>
    </source>
</reference>
<keyword evidence="6" id="KW-1185">Reference proteome</keyword>
<sequence>MTTLPYVTVSCAMSIDGYLDRADGDRLVLSNPADLDRVDELRGQHDAIMVGASTIRRDDSSLLVKSADRRSRRIARGLSYSPAKVTVTSSGRLPRDAAFFTTGAVDRLVYCPAARVAELAGALGECAVVVGLGTEVTMRGLLEDLAARGIHRLMVEGGGTVLTQFLADGLVDELQLVIAPLFLGDEGDARIVSRARFPWTAAHRATVSETRQIGDVVLVRYALSDRAERRAGHGASGGPVLAGRKA</sequence>
<dbReference type="PANTHER" id="PTHR38011:SF7">
    <property type="entry name" value="2,5-DIAMINO-6-RIBOSYLAMINO-4(3H)-PYRIMIDINONE 5'-PHOSPHATE REDUCTASE"/>
    <property type="match status" value="1"/>
</dbReference>
<accession>A0ABV8QAS9</accession>
<name>A0ABV8QAS9_9MICO</name>
<organism evidence="5 6">
    <name type="scientific">Gryllotalpicola reticulitermitis</name>
    <dbReference type="NCBI Taxonomy" id="1184153"/>
    <lineage>
        <taxon>Bacteria</taxon>
        <taxon>Bacillati</taxon>
        <taxon>Actinomycetota</taxon>
        <taxon>Actinomycetes</taxon>
        <taxon>Micrococcales</taxon>
        <taxon>Microbacteriaceae</taxon>
        <taxon>Gryllotalpicola</taxon>
    </lineage>
</organism>
<dbReference type="InterPro" id="IPR024072">
    <property type="entry name" value="DHFR-like_dom_sf"/>
</dbReference>
<keyword evidence="3" id="KW-0560">Oxidoreductase</keyword>
<evidence type="ECO:0000259" key="4">
    <source>
        <dbReference type="Pfam" id="PF01872"/>
    </source>
</evidence>
<dbReference type="InterPro" id="IPR050765">
    <property type="entry name" value="Riboflavin_Biosynth_HTPR"/>
</dbReference>
<dbReference type="Proteomes" id="UP001595900">
    <property type="component" value="Unassembled WGS sequence"/>
</dbReference>
<dbReference type="PANTHER" id="PTHR38011">
    <property type="entry name" value="DIHYDROFOLATE REDUCTASE FAMILY PROTEIN (AFU_ORTHOLOGUE AFUA_8G06820)"/>
    <property type="match status" value="1"/>
</dbReference>
<dbReference type="Gene3D" id="3.40.430.10">
    <property type="entry name" value="Dihydrofolate Reductase, subunit A"/>
    <property type="match status" value="1"/>
</dbReference>
<evidence type="ECO:0000256" key="3">
    <source>
        <dbReference type="ARBA" id="ARBA00023002"/>
    </source>
</evidence>